<evidence type="ECO:0000256" key="1">
    <source>
        <dbReference type="ARBA" id="ARBA00012513"/>
    </source>
</evidence>
<sequence>MSSAERSARTAPRVGGSSSSARQALSAYRDIAVIGKGSFGRILKVQRQNDGAYFARKELDYSIMSERDKAQILSEIRILSLLNHVNIVQYVERIHDERAGILHIIMEFCEGGDLGSLIKRNRREKTTIPEEVVWAKLAQMVSALDACHNGMPVNPNTGTGITPSILHRDLKPENVFLDSEHNVKLGDFGLSKQLEASTALASTYVGTPYYMSPELATGASYDAKSDIWALGCITYELCALRPPFDATSQAELTAKIKLGHVPSLPRGYSRQLDDLVRQMLNLDPRKRPNTKKLLQDHKVRNELRSFELRDLHQIILEKEQTKSRQLFEWEENLKELERGLREREARLNVKEAEMEAWAQSEVDRRVQAYIQQASALSSYAGEGTAGSGSSHRPLYEAPVRSTPARPVRPSIGARRVSNMSDVSMEGASRRSISFTKLGASTARRASTSLTTAKERTSKEDDEWYDTNAAESSSSGGENDRGEENNRGSRSAPAVPTTASLRASRPSSSARRSTHAASSRPPSSASSSTRQAAASAPPQAEAEQPTPTATSSAAPLSSSFSSSPSRRRLTDRPLTTRKSTGNIGRQAGIASSAIATTSTARLRNETAPSVGNAGVATTHMTPRRLAPAPPVPSGIPGSVARLLERERAAAGVAANTSVATVGSDVSMRDATFGTALGGDKENKEEGATGSLLAALQRQRRKSIVERARRLTIDQQNVLQQQDQDDQRCEYGDEGNQALGKKGSQAPAQALKPASWDDESLAQPTRTSLHAADEAANASALYDLSHESELPSPFLKKKASNLESKLPAARATRVKVPASSATGSTVASTKASRPSFGQQVTARAAAQRVAAAQTAGQTVSARPSLSADREGGVSGGRRPSASGVVRSAPVSAATSTSSTGSSAARRQRPSAVTSATGGSMPASTAVLQRKQSFVAAGRS</sequence>
<dbReference type="SMART" id="SM00220">
    <property type="entry name" value="S_TKc"/>
    <property type="match status" value="1"/>
</dbReference>
<gene>
    <name evidence="13" type="ORF">BDZ90DRAFT_232045</name>
</gene>
<dbReference type="Pfam" id="PF00069">
    <property type="entry name" value="Pkinase"/>
    <property type="match status" value="1"/>
</dbReference>
<protein>
    <recommendedName>
        <fullName evidence="1">non-specific serine/threonine protein kinase</fullName>
        <ecNumber evidence="1">2.7.11.1</ecNumber>
    </recommendedName>
</protein>
<keyword evidence="14" id="KW-1185">Reference proteome</keyword>
<dbReference type="Proteomes" id="UP000245884">
    <property type="component" value="Unassembled WGS sequence"/>
</dbReference>
<keyword evidence="2" id="KW-0723">Serine/threonine-protein kinase</keyword>
<dbReference type="InterPro" id="IPR017441">
    <property type="entry name" value="Protein_kinase_ATP_BS"/>
</dbReference>
<feature type="compositionally biased region" description="Low complexity" evidence="11">
    <location>
        <begin position="439"/>
        <end position="451"/>
    </location>
</feature>
<dbReference type="STRING" id="1569628.A0A316UQM5"/>
<evidence type="ECO:0000256" key="4">
    <source>
        <dbReference type="ARBA" id="ARBA00022741"/>
    </source>
</evidence>
<dbReference type="SUPFAM" id="SSF56112">
    <property type="entry name" value="Protein kinase-like (PK-like)"/>
    <property type="match status" value="1"/>
</dbReference>
<dbReference type="AlphaFoldDB" id="A0A316UQM5"/>
<keyword evidence="3" id="KW-0808">Transferase</keyword>
<dbReference type="Gene3D" id="1.10.510.10">
    <property type="entry name" value="Transferase(Phosphotransferase) domain 1"/>
    <property type="match status" value="1"/>
</dbReference>
<dbReference type="RefSeq" id="XP_025362231.1">
    <property type="nucleotide sequence ID" value="XM_025506100.1"/>
</dbReference>
<evidence type="ECO:0000256" key="9">
    <source>
        <dbReference type="PROSITE-ProRule" id="PRU10141"/>
    </source>
</evidence>
<evidence type="ECO:0000256" key="7">
    <source>
        <dbReference type="ARBA" id="ARBA00047899"/>
    </source>
</evidence>
<dbReference type="PANTHER" id="PTHR44899:SF3">
    <property type="entry name" value="SERINE_THREONINE-PROTEIN KINASE NEK1"/>
    <property type="match status" value="1"/>
</dbReference>
<feature type="binding site" evidence="9">
    <location>
        <position position="57"/>
    </location>
    <ligand>
        <name>ATP</name>
        <dbReference type="ChEBI" id="CHEBI:30616"/>
    </ligand>
</feature>
<comment type="catalytic activity">
    <reaction evidence="7">
        <text>L-threonyl-[protein] + ATP = O-phospho-L-threonyl-[protein] + ADP + H(+)</text>
        <dbReference type="Rhea" id="RHEA:46608"/>
        <dbReference type="Rhea" id="RHEA-COMP:11060"/>
        <dbReference type="Rhea" id="RHEA-COMP:11605"/>
        <dbReference type="ChEBI" id="CHEBI:15378"/>
        <dbReference type="ChEBI" id="CHEBI:30013"/>
        <dbReference type="ChEBI" id="CHEBI:30616"/>
        <dbReference type="ChEBI" id="CHEBI:61977"/>
        <dbReference type="ChEBI" id="CHEBI:456216"/>
        <dbReference type="EC" id="2.7.11.1"/>
    </reaction>
</comment>
<name>A0A316UQM5_9BASI</name>
<feature type="region of interest" description="Disordered" evidence="11">
    <location>
        <begin position="380"/>
        <end position="614"/>
    </location>
</feature>
<keyword evidence="10" id="KW-0175">Coiled coil</keyword>
<dbReference type="PANTHER" id="PTHR44899">
    <property type="entry name" value="CAMK FAMILY PROTEIN KINASE"/>
    <property type="match status" value="1"/>
</dbReference>
<dbReference type="EMBL" id="KZ819667">
    <property type="protein sequence ID" value="PWN27619.1"/>
    <property type="molecule type" value="Genomic_DNA"/>
</dbReference>
<evidence type="ECO:0000256" key="5">
    <source>
        <dbReference type="ARBA" id="ARBA00022777"/>
    </source>
</evidence>
<dbReference type="GO" id="GO:0004674">
    <property type="term" value="F:protein serine/threonine kinase activity"/>
    <property type="evidence" value="ECO:0007669"/>
    <property type="project" value="UniProtKB-KW"/>
</dbReference>
<dbReference type="Gene3D" id="3.30.200.20">
    <property type="entry name" value="Phosphorylase Kinase, domain 1"/>
    <property type="match status" value="1"/>
</dbReference>
<dbReference type="InterPro" id="IPR051131">
    <property type="entry name" value="NEK_Ser/Thr_kinase_NIMA"/>
</dbReference>
<feature type="compositionally biased region" description="Polar residues" evidence="11">
    <location>
        <begin position="908"/>
        <end position="922"/>
    </location>
</feature>
<evidence type="ECO:0000256" key="2">
    <source>
        <dbReference type="ARBA" id="ARBA00022527"/>
    </source>
</evidence>
<feature type="compositionally biased region" description="Basic and acidic residues" evidence="11">
    <location>
        <begin position="477"/>
        <end position="486"/>
    </location>
</feature>
<feature type="region of interest" description="Disordered" evidence="11">
    <location>
        <begin position="811"/>
        <end position="922"/>
    </location>
</feature>
<feature type="coiled-coil region" evidence="10">
    <location>
        <begin position="326"/>
        <end position="353"/>
    </location>
</feature>
<feature type="compositionally biased region" description="Low complexity" evidence="11">
    <location>
        <begin position="496"/>
        <end position="563"/>
    </location>
</feature>
<evidence type="ECO:0000259" key="12">
    <source>
        <dbReference type="PROSITE" id="PS50011"/>
    </source>
</evidence>
<feature type="compositionally biased region" description="Low complexity" evidence="11">
    <location>
        <begin position="816"/>
        <end position="857"/>
    </location>
</feature>
<evidence type="ECO:0000256" key="11">
    <source>
        <dbReference type="SAM" id="MobiDB-lite"/>
    </source>
</evidence>
<keyword evidence="6 9" id="KW-0067">ATP-binding</keyword>
<keyword evidence="5 13" id="KW-0418">Kinase</keyword>
<feature type="compositionally biased region" description="Low complexity" evidence="11">
    <location>
        <begin position="588"/>
        <end position="599"/>
    </location>
</feature>
<dbReference type="PROSITE" id="PS50011">
    <property type="entry name" value="PROTEIN_KINASE_DOM"/>
    <property type="match status" value="1"/>
</dbReference>
<dbReference type="CDD" id="cd08217">
    <property type="entry name" value="STKc_Nek2"/>
    <property type="match status" value="1"/>
</dbReference>
<dbReference type="GeneID" id="37027923"/>
<dbReference type="PROSITE" id="PS00107">
    <property type="entry name" value="PROTEIN_KINASE_ATP"/>
    <property type="match status" value="1"/>
</dbReference>
<evidence type="ECO:0000256" key="3">
    <source>
        <dbReference type="ARBA" id="ARBA00022679"/>
    </source>
</evidence>
<feature type="compositionally biased region" description="Low complexity" evidence="11">
    <location>
        <begin position="882"/>
        <end position="902"/>
    </location>
</feature>
<reference evidence="13 14" key="1">
    <citation type="journal article" date="2018" name="Mol. Biol. Evol.">
        <title>Broad Genomic Sampling Reveals a Smut Pathogenic Ancestry of the Fungal Clade Ustilaginomycotina.</title>
        <authorList>
            <person name="Kijpornyongpan T."/>
            <person name="Mondo S.J."/>
            <person name="Barry K."/>
            <person name="Sandor L."/>
            <person name="Lee J."/>
            <person name="Lipzen A."/>
            <person name="Pangilinan J."/>
            <person name="LaButti K."/>
            <person name="Hainaut M."/>
            <person name="Henrissat B."/>
            <person name="Grigoriev I.V."/>
            <person name="Spatafora J.W."/>
            <person name="Aime M.C."/>
        </authorList>
    </citation>
    <scope>NUCLEOTIDE SEQUENCE [LARGE SCALE GENOMIC DNA]</scope>
    <source>
        <strain evidence="13 14">MCA 5214</strain>
    </source>
</reference>
<proteinExistence type="predicted"/>
<dbReference type="InterPro" id="IPR008271">
    <property type="entry name" value="Ser/Thr_kinase_AS"/>
</dbReference>
<dbReference type="GO" id="GO:0005524">
    <property type="term" value="F:ATP binding"/>
    <property type="evidence" value="ECO:0007669"/>
    <property type="project" value="UniProtKB-UniRule"/>
</dbReference>
<dbReference type="OrthoDB" id="10250725at2759"/>
<evidence type="ECO:0000313" key="13">
    <source>
        <dbReference type="EMBL" id="PWN27619.1"/>
    </source>
</evidence>
<feature type="region of interest" description="Disordered" evidence="11">
    <location>
        <begin position="715"/>
        <end position="765"/>
    </location>
</feature>
<dbReference type="InterPro" id="IPR000719">
    <property type="entry name" value="Prot_kinase_dom"/>
</dbReference>
<organism evidence="13 14">
    <name type="scientific">Jaminaea rosea</name>
    <dbReference type="NCBI Taxonomy" id="1569628"/>
    <lineage>
        <taxon>Eukaryota</taxon>
        <taxon>Fungi</taxon>
        <taxon>Dikarya</taxon>
        <taxon>Basidiomycota</taxon>
        <taxon>Ustilaginomycotina</taxon>
        <taxon>Exobasidiomycetes</taxon>
        <taxon>Microstromatales</taxon>
        <taxon>Microstromatales incertae sedis</taxon>
        <taxon>Jaminaea</taxon>
    </lineage>
</organism>
<evidence type="ECO:0000256" key="10">
    <source>
        <dbReference type="SAM" id="Coils"/>
    </source>
</evidence>
<evidence type="ECO:0000313" key="14">
    <source>
        <dbReference type="Proteomes" id="UP000245884"/>
    </source>
</evidence>
<accession>A0A316UQM5</accession>
<evidence type="ECO:0000256" key="8">
    <source>
        <dbReference type="ARBA" id="ARBA00048679"/>
    </source>
</evidence>
<feature type="domain" description="Protein kinase" evidence="12">
    <location>
        <begin position="28"/>
        <end position="300"/>
    </location>
</feature>
<dbReference type="PROSITE" id="PS00108">
    <property type="entry name" value="PROTEIN_KINASE_ST"/>
    <property type="match status" value="1"/>
</dbReference>
<comment type="catalytic activity">
    <reaction evidence="8">
        <text>L-seryl-[protein] + ATP = O-phospho-L-seryl-[protein] + ADP + H(+)</text>
        <dbReference type="Rhea" id="RHEA:17989"/>
        <dbReference type="Rhea" id="RHEA-COMP:9863"/>
        <dbReference type="Rhea" id="RHEA-COMP:11604"/>
        <dbReference type="ChEBI" id="CHEBI:15378"/>
        <dbReference type="ChEBI" id="CHEBI:29999"/>
        <dbReference type="ChEBI" id="CHEBI:30616"/>
        <dbReference type="ChEBI" id="CHEBI:83421"/>
        <dbReference type="ChEBI" id="CHEBI:456216"/>
        <dbReference type="EC" id="2.7.11.1"/>
    </reaction>
</comment>
<keyword evidence="4 9" id="KW-0547">Nucleotide-binding</keyword>
<evidence type="ECO:0000256" key="6">
    <source>
        <dbReference type="ARBA" id="ARBA00022840"/>
    </source>
</evidence>
<dbReference type="InterPro" id="IPR011009">
    <property type="entry name" value="Kinase-like_dom_sf"/>
</dbReference>
<dbReference type="EC" id="2.7.11.1" evidence="1"/>